<reference evidence="5 6" key="1">
    <citation type="journal article" date="2013" name="Genome Announc.">
        <title>Genome Sequence of Novosphingobium lindaniclasticum LE124T, Isolated from a Hexachlorocyclohexane Dumpsite.</title>
        <authorList>
            <person name="Saxena A."/>
            <person name="Nayyar N."/>
            <person name="Sangwan N."/>
            <person name="Kumari R."/>
            <person name="Khurana J.P."/>
            <person name="Lal R."/>
        </authorList>
    </citation>
    <scope>NUCLEOTIDE SEQUENCE [LARGE SCALE GENOMIC DNA]</scope>
    <source>
        <strain evidence="5 6">LE124</strain>
    </source>
</reference>
<evidence type="ECO:0000259" key="4">
    <source>
        <dbReference type="Pfam" id="PF05118"/>
    </source>
</evidence>
<evidence type="ECO:0000313" key="5">
    <source>
        <dbReference type="EMBL" id="EQB15903.1"/>
    </source>
</evidence>
<protein>
    <submittedName>
        <fullName evidence="5">Aspartyl/asparaginyl beta-hydroxylase</fullName>
    </submittedName>
</protein>
<keyword evidence="2" id="KW-0223">Dioxygenase</keyword>
<evidence type="ECO:0000256" key="3">
    <source>
        <dbReference type="ARBA" id="ARBA00023002"/>
    </source>
</evidence>
<dbReference type="PATRIC" id="fig|1096930.3.peg.2154"/>
<organism evidence="5 6">
    <name type="scientific">Novosphingobium lindaniclasticum LE124</name>
    <dbReference type="NCBI Taxonomy" id="1096930"/>
    <lineage>
        <taxon>Bacteria</taxon>
        <taxon>Pseudomonadati</taxon>
        <taxon>Pseudomonadota</taxon>
        <taxon>Alphaproteobacteria</taxon>
        <taxon>Sphingomonadales</taxon>
        <taxon>Sphingomonadaceae</taxon>
        <taxon>Novosphingobium</taxon>
    </lineage>
</organism>
<name>T0HUS4_9SPHN</name>
<dbReference type="InterPro" id="IPR007803">
    <property type="entry name" value="Asp/Arg/Pro-Hydrxlase"/>
</dbReference>
<dbReference type="PANTHER" id="PTHR46332:SF5">
    <property type="entry name" value="ASPARTATE BETA-HYDROXYLASE DOMAIN CONTAINING 2"/>
    <property type="match status" value="1"/>
</dbReference>
<gene>
    <name evidence="5" type="ORF">L284_10875</name>
</gene>
<dbReference type="Proteomes" id="UP000015527">
    <property type="component" value="Unassembled WGS sequence"/>
</dbReference>
<dbReference type="eggNOG" id="COG3555">
    <property type="taxonomic scope" value="Bacteria"/>
</dbReference>
<sequence>MRASGTAVLSLKEWKEQFLNWQQTLNSRGWKVPFVNKSLFQIGKELRPKIDAIIMRNSRIPDAAVQDKCFFPWIAELERQWETIRDEAVRIRAEDIPSLGDLSFDHGRIAADRRWRAFFLKGYGYRLKKNAARAPVTAAAIEKIPGLVTANFSVLEAGGHIPRHWGMTKGMLTYHLALKAPADRDKCRMHVEGDDKLHILTWEPGQSFLFDDMFNHEVWNETEEDRYILLIQIKRPCRWLGSMIQNTFLFGVRHSRFVKDITKAIEAAGNNPAPRTGAA</sequence>
<comment type="caution">
    <text evidence="5">The sequence shown here is derived from an EMBL/GenBank/DDBJ whole genome shotgun (WGS) entry which is preliminary data.</text>
</comment>
<dbReference type="PANTHER" id="PTHR46332">
    <property type="entry name" value="ASPARTATE BETA-HYDROXYLASE DOMAIN-CONTAINING PROTEIN 2"/>
    <property type="match status" value="1"/>
</dbReference>
<dbReference type="Pfam" id="PF05118">
    <property type="entry name" value="Asp_Arg_Hydrox"/>
    <property type="match status" value="1"/>
</dbReference>
<feature type="domain" description="Aspartyl/asparaginy/proline hydroxylase" evidence="4">
    <location>
        <begin position="78"/>
        <end position="236"/>
    </location>
</feature>
<accession>T0HUS4</accession>
<keyword evidence="3" id="KW-0560">Oxidoreductase</keyword>
<evidence type="ECO:0000313" key="6">
    <source>
        <dbReference type="Proteomes" id="UP000015527"/>
    </source>
</evidence>
<evidence type="ECO:0000256" key="2">
    <source>
        <dbReference type="ARBA" id="ARBA00022964"/>
    </source>
</evidence>
<comment type="similarity">
    <text evidence="1">Belongs to the aspartyl/asparaginyl beta-hydroxylase family.</text>
</comment>
<evidence type="ECO:0000256" key="1">
    <source>
        <dbReference type="ARBA" id="ARBA00007730"/>
    </source>
</evidence>
<dbReference type="InterPro" id="IPR051821">
    <property type="entry name" value="Asp/Asn_beta-hydroxylase"/>
</dbReference>
<dbReference type="InterPro" id="IPR027443">
    <property type="entry name" value="IPNS-like_sf"/>
</dbReference>
<keyword evidence="6" id="KW-1185">Reference proteome</keyword>
<dbReference type="EMBL" id="ATHL01000075">
    <property type="protein sequence ID" value="EQB15903.1"/>
    <property type="molecule type" value="Genomic_DNA"/>
</dbReference>
<dbReference type="Gene3D" id="2.60.120.330">
    <property type="entry name" value="B-lactam Antibiotic, Isopenicillin N Synthase, Chain"/>
    <property type="match status" value="1"/>
</dbReference>
<dbReference type="AlphaFoldDB" id="T0HUS4"/>
<dbReference type="GO" id="GO:0051213">
    <property type="term" value="F:dioxygenase activity"/>
    <property type="evidence" value="ECO:0007669"/>
    <property type="project" value="UniProtKB-KW"/>
</dbReference>
<proteinExistence type="inferred from homology"/>
<dbReference type="SUPFAM" id="SSF51197">
    <property type="entry name" value="Clavaminate synthase-like"/>
    <property type="match status" value="1"/>
</dbReference>